<dbReference type="PANTHER" id="PTHR16861">
    <property type="entry name" value="GLYCOPROTEIN 38"/>
    <property type="match status" value="1"/>
</dbReference>
<reference evidence="4" key="1">
    <citation type="journal article" date="2021" name="Mol. Plant Pathol.">
        <title>A 20-kb lineage-specific genomic region tames virulence in pathogenic amphidiploid Verticillium longisporum.</title>
        <authorList>
            <person name="Harting R."/>
            <person name="Starke J."/>
            <person name="Kusch H."/>
            <person name="Poggeler S."/>
            <person name="Maurus I."/>
            <person name="Schluter R."/>
            <person name="Landesfeind M."/>
            <person name="Bulla I."/>
            <person name="Nowrousian M."/>
            <person name="de Jonge R."/>
            <person name="Stahlhut G."/>
            <person name="Hoff K.J."/>
            <person name="Asshauer K.P."/>
            <person name="Thurmer A."/>
            <person name="Stanke M."/>
            <person name="Daniel R."/>
            <person name="Morgenstern B."/>
            <person name="Thomma B.P.H.J."/>
            <person name="Kronstad J.W."/>
            <person name="Braus-Stromeyer S.A."/>
            <person name="Braus G.H."/>
        </authorList>
    </citation>
    <scope>NUCLEOTIDE SEQUENCE</scope>
    <source>
        <strain evidence="4">Vl32</strain>
    </source>
</reference>
<evidence type="ECO:0000256" key="2">
    <source>
        <dbReference type="SAM" id="Phobius"/>
    </source>
</evidence>
<protein>
    <submittedName>
        <fullName evidence="4">Uncharacterized protein</fullName>
    </submittedName>
</protein>
<keyword evidence="2" id="KW-0812">Transmembrane</keyword>
<dbReference type="OrthoDB" id="5425848at2759"/>
<feature type="compositionally biased region" description="Basic and acidic residues" evidence="1">
    <location>
        <begin position="491"/>
        <end position="501"/>
    </location>
</feature>
<keyword evidence="2" id="KW-0472">Membrane</keyword>
<dbReference type="Proteomes" id="UP000689129">
    <property type="component" value="Unassembled WGS sequence"/>
</dbReference>
<dbReference type="EMBL" id="JAEMWZ010000132">
    <property type="protein sequence ID" value="KAG7134663.1"/>
    <property type="molecule type" value="Genomic_DNA"/>
</dbReference>
<feature type="compositionally biased region" description="Basic and acidic residues" evidence="1">
    <location>
        <begin position="556"/>
        <end position="569"/>
    </location>
</feature>
<feature type="chain" id="PRO_5034017289" evidence="3">
    <location>
        <begin position="18"/>
        <end position="569"/>
    </location>
</feature>
<name>A0A8I2ZNE8_VERLO</name>
<organism evidence="4 5">
    <name type="scientific">Verticillium longisporum</name>
    <name type="common">Verticillium dahliae var. longisporum</name>
    <dbReference type="NCBI Taxonomy" id="100787"/>
    <lineage>
        <taxon>Eukaryota</taxon>
        <taxon>Fungi</taxon>
        <taxon>Dikarya</taxon>
        <taxon>Ascomycota</taxon>
        <taxon>Pezizomycotina</taxon>
        <taxon>Sordariomycetes</taxon>
        <taxon>Hypocreomycetidae</taxon>
        <taxon>Glomerellales</taxon>
        <taxon>Plectosphaerellaceae</taxon>
        <taxon>Verticillium</taxon>
    </lineage>
</organism>
<proteinExistence type="predicted"/>
<sequence length="569" mass="59695">MLLATLAFLSAPSPVAAHPYPLQNNNNNNYDAGFRFIMPRNCVQRCGSDGQYCCGSGEVCFTSANIAGCSGGAGGNYGIYTTTWTETNTFTSTVTTPFPAAPTVEHGGGVGGSGVCVEGTSPSYCSSQGKNKPQLQKSEAQFPVLRSQISDPCLVAAEHLVPENVCIDQLPQLPTSFKAALAAPPAMLLAILAFLSAPSRVAAHPYPLQNTNNNNYDAGFRFIMPRDCVQRCGSDGQYCCGSGEVCFTSANIAGCSGGAGGNYGIYTTTWTETKTFTSTVTTPFPAAPTVEHGGGVGGSGVCVPQAEGETSCGSICCAAWQQCASEEKSQCEQRPGFGGGIITTTVTDGNGQTITTRYSAPYRVTSTTFTNSAGSATSTGVVGTGTAIPTEGDNGEDGGTGGGGLSAGAIAGIVIGTLAGIALLILICFCCIARGLWALLCGGKKKKDDRRRKRTEVYEEHYRGGSRMPSTHSRRDRHTGWFGGRPASASARRDPEKDRSSGAKWLGLGAGAATLLALLNLRKDKKPERKARSRYTDSYYSYTDSGSSAGRTNRTRRTEPRAESRYSRR</sequence>
<feature type="region of interest" description="Disordered" evidence="1">
    <location>
        <begin position="380"/>
        <end position="400"/>
    </location>
</feature>
<feature type="compositionally biased region" description="Low complexity" evidence="1">
    <location>
        <begin position="536"/>
        <end position="550"/>
    </location>
</feature>
<evidence type="ECO:0000256" key="3">
    <source>
        <dbReference type="SAM" id="SignalP"/>
    </source>
</evidence>
<feature type="transmembrane region" description="Helical" evidence="2">
    <location>
        <begin position="410"/>
        <end position="443"/>
    </location>
</feature>
<evidence type="ECO:0000313" key="5">
    <source>
        <dbReference type="Proteomes" id="UP000689129"/>
    </source>
</evidence>
<feature type="region of interest" description="Disordered" evidence="1">
    <location>
        <begin position="450"/>
        <end position="503"/>
    </location>
</feature>
<comment type="caution">
    <text evidence="4">The sequence shown here is derived from an EMBL/GenBank/DDBJ whole genome shotgun (WGS) entry which is preliminary data.</text>
</comment>
<dbReference type="AlphaFoldDB" id="A0A8I2ZNE8"/>
<feature type="region of interest" description="Disordered" evidence="1">
    <location>
        <begin position="525"/>
        <end position="569"/>
    </location>
</feature>
<evidence type="ECO:0000256" key="1">
    <source>
        <dbReference type="SAM" id="MobiDB-lite"/>
    </source>
</evidence>
<gene>
    <name evidence="4" type="ORF">HYQ45_007392</name>
</gene>
<keyword evidence="3" id="KW-0732">Signal</keyword>
<feature type="signal peptide" evidence="3">
    <location>
        <begin position="1"/>
        <end position="17"/>
    </location>
</feature>
<accession>A0A8I2ZNE8</accession>
<evidence type="ECO:0000313" key="4">
    <source>
        <dbReference type="EMBL" id="KAG7134663.1"/>
    </source>
</evidence>
<keyword evidence="2" id="KW-1133">Transmembrane helix</keyword>
<dbReference type="PANTHER" id="PTHR16861:SF10">
    <property type="entry name" value="MID2 DOMAIN-CONTAINING PROTEIN"/>
    <property type="match status" value="1"/>
</dbReference>